<accession>A0A4Q9MXJ4</accession>
<sequence>MAYLYVALHDVLPLQSASMNPSKLCVSVLPTRVSFCGNSLPTLGHLIRINRYEHSTRTFSVTCPIGAAKTLGTPAHNNDFNSSEGTPCAGYSFAGLDRRKLLELHRPQVSQWLRSAITIDGASDRCCLSYLETAISTLEDCQLMNRATRLLLRLARTPPLSDALRLRTLNAPGNPLPCPSDADPEEVLPHRCWLFVTLSA</sequence>
<name>A0A4Q9MXJ4_9APHY</name>
<protein>
    <submittedName>
        <fullName evidence="1">Uncharacterized protein</fullName>
    </submittedName>
</protein>
<dbReference type="EMBL" id="ML143400">
    <property type="protein sequence ID" value="TBU31301.1"/>
    <property type="molecule type" value="Genomic_DNA"/>
</dbReference>
<evidence type="ECO:0000313" key="1">
    <source>
        <dbReference type="EMBL" id="TBU31301.1"/>
    </source>
</evidence>
<dbReference type="AlphaFoldDB" id="A0A4Q9MXJ4"/>
<gene>
    <name evidence="1" type="ORF">BD311DRAFT_135311</name>
</gene>
<proteinExistence type="predicted"/>
<reference evidence="1" key="1">
    <citation type="submission" date="2019-01" db="EMBL/GenBank/DDBJ databases">
        <title>Draft genome sequences of three monokaryotic isolates of the white-rot basidiomycete fungus Dichomitus squalens.</title>
        <authorList>
            <consortium name="DOE Joint Genome Institute"/>
            <person name="Lopez S.C."/>
            <person name="Andreopoulos B."/>
            <person name="Pangilinan J."/>
            <person name="Lipzen A."/>
            <person name="Riley R."/>
            <person name="Ahrendt S."/>
            <person name="Ng V."/>
            <person name="Barry K."/>
            <person name="Daum C."/>
            <person name="Grigoriev I.V."/>
            <person name="Hilden K.S."/>
            <person name="Makela M.R."/>
            <person name="de Vries R.P."/>
        </authorList>
    </citation>
    <scope>NUCLEOTIDE SEQUENCE [LARGE SCALE GENOMIC DNA]</scope>
    <source>
        <strain evidence="1">OM18370.1</strain>
    </source>
</reference>
<organism evidence="1">
    <name type="scientific">Dichomitus squalens</name>
    <dbReference type="NCBI Taxonomy" id="114155"/>
    <lineage>
        <taxon>Eukaryota</taxon>
        <taxon>Fungi</taxon>
        <taxon>Dikarya</taxon>
        <taxon>Basidiomycota</taxon>
        <taxon>Agaricomycotina</taxon>
        <taxon>Agaricomycetes</taxon>
        <taxon>Polyporales</taxon>
        <taxon>Polyporaceae</taxon>
        <taxon>Dichomitus</taxon>
    </lineage>
</organism>
<dbReference type="Proteomes" id="UP000292957">
    <property type="component" value="Unassembled WGS sequence"/>
</dbReference>